<dbReference type="EMBL" id="JAMZIH010000808">
    <property type="protein sequence ID" value="KAJ1678847.1"/>
    <property type="molecule type" value="Genomic_DNA"/>
</dbReference>
<name>A0ACC1HQW6_9FUNG</name>
<dbReference type="Proteomes" id="UP001145114">
    <property type="component" value="Unassembled WGS sequence"/>
</dbReference>
<protein>
    <submittedName>
        <fullName evidence="1">Uncharacterized protein</fullName>
    </submittedName>
</protein>
<organism evidence="1 2">
    <name type="scientific">Spiromyces aspiralis</name>
    <dbReference type="NCBI Taxonomy" id="68401"/>
    <lineage>
        <taxon>Eukaryota</taxon>
        <taxon>Fungi</taxon>
        <taxon>Fungi incertae sedis</taxon>
        <taxon>Zoopagomycota</taxon>
        <taxon>Kickxellomycotina</taxon>
        <taxon>Kickxellomycetes</taxon>
        <taxon>Kickxellales</taxon>
        <taxon>Kickxellaceae</taxon>
        <taxon>Spiromyces</taxon>
    </lineage>
</organism>
<gene>
    <name evidence="1" type="ORF">EV182_003237</name>
</gene>
<keyword evidence="2" id="KW-1185">Reference proteome</keyword>
<reference evidence="1" key="1">
    <citation type="submission" date="2022-06" db="EMBL/GenBank/DDBJ databases">
        <title>Phylogenomic reconstructions and comparative analyses of Kickxellomycotina fungi.</title>
        <authorList>
            <person name="Reynolds N.K."/>
            <person name="Stajich J.E."/>
            <person name="Barry K."/>
            <person name="Grigoriev I.V."/>
            <person name="Crous P."/>
            <person name="Smith M.E."/>
        </authorList>
    </citation>
    <scope>NUCLEOTIDE SEQUENCE</scope>
    <source>
        <strain evidence="1">RSA 2271</strain>
    </source>
</reference>
<evidence type="ECO:0000313" key="1">
    <source>
        <dbReference type="EMBL" id="KAJ1678847.1"/>
    </source>
</evidence>
<evidence type="ECO:0000313" key="2">
    <source>
        <dbReference type="Proteomes" id="UP001145114"/>
    </source>
</evidence>
<comment type="caution">
    <text evidence="1">The sequence shown here is derived from an EMBL/GenBank/DDBJ whole genome shotgun (WGS) entry which is preliminary data.</text>
</comment>
<accession>A0ACC1HQW6</accession>
<proteinExistence type="predicted"/>
<sequence length="378" mass="40518">MKRRGSELNEGNGEESAAPAPDAVASSTAVAVVKRTKVEDSTALVKVGAPASGTQAVVKAKIKRTSGLSHPIIRLTGHTGAVLTCRFDPSGERFATSSSDHTILLWKTYGDCPNYGILRGHTGPVLDVCWSPGGVQLYSASSDGMVGIWDAESGECVKKLKGHDRIVNSCSAKPRFAGHGVVVASGGDDGTIKLWDERQKHAAQEFENRWPVTSVCFSADGSIVYSGSIDNKITAWDVRADKPQYTLVGHSDTVTGIALAPTTGHYLASASMDNTVRLWDIRPFSTLPTRCEAVYIGAPHGFEKNLIRPCFSTDESMIASGSSDRTVVIWARRGGNIRYKLPGHTGTVNQVDWHPREPIVLSASADKTLFLGEVDPEL</sequence>